<feature type="signal peptide" evidence="1">
    <location>
        <begin position="1"/>
        <end position="18"/>
    </location>
</feature>
<feature type="chain" id="PRO_5030037443" evidence="1">
    <location>
        <begin position="19"/>
        <end position="110"/>
    </location>
</feature>
<dbReference type="EMBL" id="LR134516">
    <property type="protein sequence ID" value="VEJ22187.1"/>
    <property type="molecule type" value="Genomic_DNA"/>
</dbReference>
<evidence type="ECO:0000256" key="1">
    <source>
        <dbReference type="SAM" id="SignalP"/>
    </source>
</evidence>
<reference evidence="2 3" key="1">
    <citation type="submission" date="2018-12" db="EMBL/GenBank/DDBJ databases">
        <authorList>
            <consortium name="Pathogen Informatics"/>
        </authorList>
    </citation>
    <scope>NUCLEOTIDE SEQUENCE [LARGE SCALE GENOMIC DNA]</scope>
    <source>
        <strain evidence="2 3">NCTC12227</strain>
    </source>
</reference>
<dbReference type="STRING" id="326522.BWD08_04380"/>
<gene>
    <name evidence="2" type="ORF">NCTC12227_01971</name>
</gene>
<accession>A0A1X3CKE7</accession>
<proteinExistence type="predicted"/>
<dbReference type="OrthoDB" id="6650121at2"/>
<dbReference type="Proteomes" id="UP000268229">
    <property type="component" value="Chromosome"/>
</dbReference>
<sequence length="110" mass="12485">MKKGLLLTLLLTSTAAFANTDARIAALESRITYLEKRLELLEKQNKQSIVIEHRKTRNPVYVCSISVFGKTYEATDYNEGLARIASRKACTKEQDGFFCRDDSVSCKKFN</sequence>
<organism evidence="2 3">
    <name type="scientific">Neisseria animaloris</name>
    <dbReference type="NCBI Taxonomy" id="326522"/>
    <lineage>
        <taxon>Bacteria</taxon>
        <taxon>Pseudomonadati</taxon>
        <taxon>Pseudomonadota</taxon>
        <taxon>Betaproteobacteria</taxon>
        <taxon>Neisseriales</taxon>
        <taxon>Neisseriaceae</taxon>
        <taxon>Neisseria</taxon>
    </lineage>
</organism>
<evidence type="ECO:0000313" key="2">
    <source>
        <dbReference type="EMBL" id="VEJ22187.1"/>
    </source>
</evidence>
<dbReference type="RefSeq" id="WP_085389951.1">
    <property type="nucleotide sequence ID" value="NZ_JBGNXI010000002.1"/>
</dbReference>
<keyword evidence="1" id="KW-0732">Signal</keyword>
<name>A0A1X3CKE7_9NEIS</name>
<dbReference type="KEGG" id="nani:NCTC12227_01971"/>
<evidence type="ECO:0000313" key="3">
    <source>
        <dbReference type="Proteomes" id="UP000268229"/>
    </source>
</evidence>
<keyword evidence="3" id="KW-1185">Reference proteome</keyword>
<dbReference type="AlphaFoldDB" id="A0A1X3CKE7"/>
<protein>
    <submittedName>
        <fullName evidence="2">Periplasmic protein</fullName>
    </submittedName>
</protein>